<gene>
    <name evidence="1" type="ORF">OMAR00294_LOCUS1142</name>
</gene>
<sequence length="255" mass="28810">MSEGMQLIVKNTFIDLQHQRLDARRFASAPAELFPTVHMLKQWDREMQEERKVMKRPRAPVTTLTKAETFAQVNASVVENLRVEPAGRMTLATLGNRIPKTLAAALRDHGTKFARYIHNVDFVKIKDGVVQLVGMEEDVTQEVEFVCKKGEFLRALRSRRLSESELQEVLAVLESVHAILRNSERKAESPCALGNKLAPRNRAFLTARRARLIELLHMFPWVFASIPVAGSGCPHIGVLHAEGPLTMEVLKPFIR</sequence>
<evidence type="ECO:0000313" key="1">
    <source>
        <dbReference type="EMBL" id="CAE0841456.1"/>
    </source>
</evidence>
<dbReference type="AlphaFoldDB" id="A0A7S4GMJ4"/>
<dbReference type="EMBL" id="HBJB01001298">
    <property type="protein sequence ID" value="CAE0841456.1"/>
    <property type="molecule type" value="Transcribed_RNA"/>
</dbReference>
<accession>A0A7S4GMJ4</accession>
<proteinExistence type="predicted"/>
<reference evidence="1" key="1">
    <citation type="submission" date="2021-01" db="EMBL/GenBank/DDBJ databases">
        <authorList>
            <person name="Corre E."/>
            <person name="Pelletier E."/>
            <person name="Niang G."/>
            <person name="Scheremetjew M."/>
            <person name="Finn R."/>
            <person name="Kale V."/>
            <person name="Holt S."/>
            <person name="Cochrane G."/>
            <person name="Meng A."/>
            <person name="Brown T."/>
            <person name="Cohen L."/>
        </authorList>
    </citation>
    <scope>NUCLEOTIDE SEQUENCE</scope>
    <source>
        <strain evidence="1">LB1974</strain>
    </source>
</reference>
<name>A0A7S4GMJ4_OXYMA</name>
<protein>
    <submittedName>
        <fullName evidence="1">Uncharacterized protein</fullName>
    </submittedName>
</protein>
<organism evidence="1">
    <name type="scientific">Oxyrrhis marina</name>
    <name type="common">Dinoflagellate</name>
    <dbReference type="NCBI Taxonomy" id="2969"/>
    <lineage>
        <taxon>Eukaryota</taxon>
        <taxon>Sar</taxon>
        <taxon>Alveolata</taxon>
        <taxon>Dinophyceae</taxon>
        <taxon>Oxyrrhinales</taxon>
        <taxon>Oxyrrhinaceae</taxon>
        <taxon>Oxyrrhis</taxon>
    </lineage>
</organism>